<evidence type="ECO:0000313" key="2">
    <source>
        <dbReference type="Proteomes" id="UP000317036"/>
    </source>
</evidence>
<dbReference type="OrthoDB" id="2678828at2"/>
<protein>
    <recommendedName>
        <fullName evidence="3">SHOCT domain-containing protein</fullName>
    </recommendedName>
</protein>
<dbReference type="RefSeq" id="WP_144842357.1">
    <property type="nucleotide sequence ID" value="NZ_VNJI01000001.1"/>
</dbReference>
<reference evidence="1 2" key="1">
    <citation type="submission" date="2019-07" db="EMBL/GenBank/DDBJ databases">
        <authorList>
            <person name="Kim J."/>
        </authorList>
    </citation>
    <scope>NUCLEOTIDE SEQUENCE [LARGE SCALE GENOMIC DNA]</scope>
    <source>
        <strain evidence="1 2">JC52</strain>
    </source>
</reference>
<name>A0A559KI18_9BACL</name>
<organism evidence="1 2">
    <name type="scientific">Paenibacillus cremeus</name>
    <dbReference type="NCBI Taxonomy" id="2163881"/>
    <lineage>
        <taxon>Bacteria</taxon>
        <taxon>Bacillati</taxon>
        <taxon>Bacillota</taxon>
        <taxon>Bacilli</taxon>
        <taxon>Bacillales</taxon>
        <taxon>Paenibacillaceae</taxon>
        <taxon>Paenibacillus</taxon>
    </lineage>
</organism>
<gene>
    <name evidence="1" type="ORF">FPZ49_00310</name>
</gene>
<sequence length="128" mass="13831">MNPKRILMIGTMAIAFTVGLELTADKTTAQAALRPTQDISAAVPQDDFLHALGASSEQEVYEALYNGRTLADIAITNQADVSGIIALQSAELLGQLEERLKSGSLTRAQYEAQKREVTEIITHSVWGT</sequence>
<dbReference type="AlphaFoldDB" id="A0A559KI18"/>
<comment type="caution">
    <text evidence="1">The sequence shown here is derived from an EMBL/GenBank/DDBJ whole genome shotgun (WGS) entry which is preliminary data.</text>
</comment>
<keyword evidence="2" id="KW-1185">Reference proteome</keyword>
<dbReference type="Proteomes" id="UP000317036">
    <property type="component" value="Unassembled WGS sequence"/>
</dbReference>
<dbReference type="EMBL" id="VNJI01000001">
    <property type="protein sequence ID" value="TVY11774.1"/>
    <property type="molecule type" value="Genomic_DNA"/>
</dbReference>
<proteinExistence type="predicted"/>
<accession>A0A559KI18</accession>
<evidence type="ECO:0008006" key="3">
    <source>
        <dbReference type="Google" id="ProtNLM"/>
    </source>
</evidence>
<evidence type="ECO:0000313" key="1">
    <source>
        <dbReference type="EMBL" id="TVY11774.1"/>
    </source>
</evidence>